<dbReference type="InterPro" id="IPR005672">
    <property type="entry name" value="Phosphate_PstA"/>
</dbReference>
<keyword evidence="5 8" id="KW-0812">Transmembrane</keyword>
<reference evidence="10 11" key="1">
    <citation type="submission" date="2023-02" db="EMBL/GenBank/DDBJ databases">
        <title>Novel Oscillospiraceae bacterial genomes.</title>
        <authorList>
            <person name="Srinivasan S."/>
            <person name="Austin M.N."/>
            <person name="Fiedler T.L."/>
            <person name="Strenk S.M."/>
            <person name="Agnew K.J."/>
            <person name="Nagana Gowda G.A."/>
            <person name="Raftery D."/>
            <person name="Beamer M.A."/>
            <person name="Achilles S.L."/>
            <person name="Wiesenfeld H.C."/>
            <person name="Fredricks D.N."/>
            <person name="Hillier S.L."/>
        </authorList>
    </citation>
    <scope>NUCLEOTIDE SEQUENCE [LARGE SCALE GENOMIC DNA]</scope>
    <source>
        <strain evidence="10 11">CHIC02 1186E3-8</strain>
    </source>
</reference>
<keyword evidence="6 8" id="KW-1133">Transmembrane helix</keyword>
<evidence type="ECO:0000256" key="1">
    <source>
        <dbReference type="ARBA" id="ARBA00004651"/>
    </source>
</evidence>
<dbReference type="InterPro" id="IPR035906">
    <property type="entry name" value="MetI-like_sf"/>
</dbReference>
<dbReference type="SUPFAM" id="SSF161098">
    <property type="entry name" value="MetI-like"/>
    <property type="match status" value="1"/>
</dbReference>
<dbReference type="Proteomes" id="UP001220478">
    <property type="component" value="Chromosome"/>
</dbReference>
<dbReference type="RefSeq" id="WP_315568223.1">
    <property type="nucleotide sequence ID" value="NZ_CP118866.1"/>
</dbReference>
<keyword evidence="7 8" id="KW-0472">Membrane</keyword>
<evidence type="ECO:0000256" key="4">
    <source>
        <dbReference type="ARBA" id="ARBA00022475"/>
    </source>
</evidence>
<evidence type="ECO:0000313" key="11">
    <source>
        <dbReference type="Proteomes" id="UP001220478"/>
    </source>
</evidence>
<evidence type="ECO:0000256" key="6">
    <source>
        <dbReference type="ARBA" id="ARBA00022989"/>
    </source>
</evidence>
<keyword evidence="4 8" id="KW-1003">Cell membrane</keyword>
<name>A0ABY8C4N2_9FIRM</name>
<accession>A0ABY8C4N2</accession>
<comment type="similarity">
    <text evidence="2 8">Belongs to the binding-protein-dependent transport system permease family. CysTW subfamily.</text>
</comment>
<dbReference type="InterPro" id="IPR000515">
    <property type="entry name" value="MetI-like"/>
</dbReference>
<feature type="transmembrane region" description="Helical" evidence="8">
    <location>
        <begin position="133"/>
        <end position="152"/>
    </location>
</feature>
<sequence>MTALNGRKQKDYLLRILVYLCAAFTVFLLAGIILYVFWRGSKTVTWEFLTGVKSVLTGKVGIAGNIVNTCLIIILTMVIAVPLGIGSAIYLNEYAERGKVVALIEFATETLAGIPSIIFGLFGMLFFGEKLGLGYSLLTGALTLILMILPLLTRNTQEALKAVPAMYRSAAIALGSGKWHMIRTVLLPAALPGILTGIILAVGRIIGESAALLFTAGSAKFLPKNLAALLHKPWQSGGTLTIQMYLSATAEGDFTTAFGIAAVLLCLSLASNLLIKILLKHLISKRKV</sequence>
<dbReference type="Gene3D" id="1.10.3720.10">
    <property type="entry name" value="MetI-like"/>
    <property type="match status" value="1"/>
</dbReference>
<evidence type="ECO:0000256" key="2">
    <source>
        <dbReference type="ARBA" id="ARBA00007069"/>
    </source>
</evidence>
<feature type="transmembrane region" description="Helical" evidence="8">
    <location>
        <begin position="254"/>
        <end position="279"/>
    </location>
</feature>
<dbReference type="NCBIfam" id="TIGR00974">
    <property type="entry name" value="3a0107s02c"/>
    <property type="match status" value="1"/>
</dbReference>
<dbReference type="Pfam" id="PF00528">
    <property type="entry name" value="BPD_transp_1"/>
    <property type="match status" value="1"/>
</dbReference>
<feature type="domain" description="ABC transmembrane type-1" evidence="9">
    <location>
        <begin position="66"/>
        <end position="275"/>
    </location>
</feature>
<keyword evidence="3" id="KW-0813">Transport</keyword>
<feature type="transmembrane region" description="Helical" evidence="8">
    <location>
        <begin position="185"/>
        <end position="206"/>
    </location>
</feature>
<evidence type="ECO:0000313" key="10">
    <source>
        <dbReference type="EMBL" id="WEG35652.1"/>
    </source>
</evidence>
<evidence type="ECO:0000256" key="7">
    <source>
        <dbReference type="ARBA" id="ARBA00023136"/>
    </source>
</evidence>
<evidence type="ECO:0000259" key="9">
    <source>
        <dbReference type="PROSITE" id="PS50928"/>
    </source>
</evidence>
<keyword evidence="11" id="KW-1185">Reference proteome</keyword>
<dbReference type="PROSITE" id="PS50928">
    <property type="entry name" value="ABC_TM1"/>
    <property type="match status" value="1"/>
</dbReference>
<dbReference type="CDD" id="cd06261">
    <property type="entry name" value="TM_PBP2"/>
    <property type="match status" value="1"/>
</dbReference>
<dbReference type="PANTHER" id="PTHR43470:SF3">
    <property type="entry name" value="PHOSPHATE TRANSPORT SYSTEM PERMEASE PROTEIN PSTA-RELATED"/>
    <property type="match status" value="1"/>
</dbReference>
<proteinExistence type="inferred from homology"/>
<feature type="transmembrane region" description="Helical" evidence="8">
    <location>
        <begin position="12"/>
        <end position="38"/>
    </location>
</feature>
<dbReference type="EMBL" id="CP118868">
    <property type="protein sequence ID" value="WEG35652.1"/>
    <property type="molecule type" value="Genomic_DNA"/>
</dbReference>
<evidence type="ECO:0000256" key="5">
    <source>
        <dbReference type="ARBA" id="ARBA00022692"/>
    </source>
</evidence>
<organism evidence="10 11">
    <name type="scientific">Amygdalobacter indicium</name>
    <dbReference type="NCBI Taxonomy" id="3029272"/>
    <lineage>
        <taxon>Bacteria</taxon>
        <taxon>Bacillati</taxon>
        <taxon>Bacillota</taxon>
        <taxon>Clostridia</taxon>
        <taxon>Eubacteriales</taxon>
        <taxon>Oscillospiraceae</taxon>
        <taxon>Amygdalobacter</taxon>
    </lineage>
</organism>
<comment type="subcellular location">
    <subcellularLocation>
        <location evidence="1 8">Cell membrane</location>
        <topology evidence="1 8">Multi-pass membrane protein</topology>
    </subcellularLocation>
</comment>
<dbReference type="PANTHER" id="PTHR43470">
    <property type="entry name" value="PHOSPHATE TRANSPORT SYSTEM PERMEASE PROTEIN PSTA-RELATED"/>
    <property type="match status" value="1"/>
</dbReference>
<feature type="transmembrane region" description="Helical" evidence="8">
    <location>
        <begin position="103"/>
        <end position="127"/>
    </location>
</feature>
<evidence type="ECO:0000256" key="8">
    <source>
        <dbReference type="RuleBase" id="RU363043"/>
    </source>
</evidence>
<feature type="transmembrane region" description="Helical" evidence="8">
    <location>
        <begin position="66"/>
        <end position="91"/>
    </location>
</feature>
<protein>
    <recommendedName>
        <fullName evidence="8">Phosphate transport system permease protein PstA</fullName>
    </recommendedName>
</protein>
<gene>
    <name evidence="10" type="primary">pstA</name>
    <name evidence="10" type="ORF">PYS61_00380</name>
</gene>
<evidence type="ECO:0000256" key="3">
    <source>
        <dbReference type="ARBA" id="ARBA00022448"/>
    </source>
</evidence>